<name>A0A6A1WK07_9ROSI</name>
<dbReference type="Pfam" id="PF22669">
    <property type="entry name" value="Exo_endo_phos2"/>
    <property type="match status" value="2"/>
</dbReference>
<feature type="region of interest" description="Disordered" evidence="3">
    <location>
        <begin position="180"/>
        <end position="202"/>
    </location>
</feature>
<dbReference type="EMBL" id="RXIC02000020">
    <property type="protein sequence ID" value="KAB1224028.1"/>
    <property type="molecule type" value="Genomic_DNA"/>
</dbReference>
<dbReference type="Proteomes" id="UP000516437">
    <property type="component" value="Chromosome 2"/>
</dbReference>
<keyword evidence="7" id="KW-1185">Reference proteome</keyword>
<evidence type="ECO:0000313" key="7">
    <source>
        <dbReference type="Proteomes" id="UP000516437"/>
    </source>
</evidence>
<dbReference type="GO" id="GO:0034485">
    <property type="term" value="F:phosphatidylinositol-3,4,5-trisphosphate 5-phosphatase activity"/>
    <property type="evidence" value="ECO:0007669"/>
    <property type="project" value="TreeGrafter"/>
</dbReference>
<feature type="transmembrane region" description="Helical" evidence="4">
    <location>
        <begin position="12"/>
        <end position="31"/>
    </location>
</feature>
<dbReference type="OrthoDB" id="62798at2759"/>
<protein>
    <submittedName>
        <fullName evidence="6">Type I inositol 1,4,5-trisphosphate 5-phosphatase CVP2</fullName>
    </submittedName>
</protein>
<keyword evidence="4" id="KW-0812">Transmembrane</keyword>
<keyword evidence="4" id="KW-0472">Membrane</keyword>
<dbReference type="InterPro" id="IPR036691">
    <property type="entry name" value="Endo/exonu/phosph_ase_sf"/>
</dbReference>
<sequence>MRTERRKISKGYTLVFLVSKGVFVFLEGWLMEANHGPASEPEAPAIPDTMNLRMFVGTWNVGGKSPHEGMNLRNWLRSSSAPADIYVIGFQEIVPLNAGNVLGAEDYVPATKWLSLIRQALNDNTDDPELYQYNNNATAAELSLQTNQHGSFKPRLSFSDLLSLEDELGKDDFRKLSNSSSNLSYRGASPIRSGRQGSPTQRSYSLAASKQMVGVFLCVWVRADLYKHISNLKVSCVGRGIMGYLGNKGSISISMTLYQTTFCFVCTHLTSGEKEGDEIRRNSDVAEILRKTRFLHSSRGPEELPSPDSILEHDKIIWLGDLNYRLAAGFGNTHELLEGHDWQALLEKDQLRIEQRAGRVFEGWEEGSIYFPPTYKYLTNSNYYAVQTSKSKEKRRTPAWCDRILWKGEGLKQISYLRGESKFSDHRPVYSQFSVQVEVANKSKKPTTTTSARFCLNRPSTAMPSSCMSKIQAEELLLVARTQSCVGTASRF</sequence>
<evidence type="ECO:0000256" key="1">
    <source>
        <dbReference type="ARBA" id="ARBA00010768"/>
    </source>
</evidence>
<dbReference type="InterPro" id="IPR000300">
    <property type="entry name" value="IPPc"/>
</dbReference>
<dbReference type="Gene3D" id="3.60.10.10">
    <property type="entry name" value="Endonuclease/exonuclease/phosphatase"/>
    <property type="match status" value="1"/>
</dbReference>
<dbReference type="SMART" id="SM00128">
    <property type="entry name" value="IPPc"/>
    <property type="match status" value="1"/>
</dbReference>
<dbReference type="InterPro" id="IPR045849">
    <property type="entry name" value="IP5P_plant"/>
</dbReference>
<accession>A0A6A1WK07</accession>
<dbReference type="PANTHER" id="PTHR45666">
    <property type="entry name" value="TYPE IV INOSITOL POLYPHOSPHATE 5-PHOSPHATASE 9"/>
    <property type="match status" value="1"/>
</dbReference>
<evidence type="ECO:0000256" key="2">
    <source>
        <dbReference type="ARBA" id="ARBA00022801"/>
    </source>
</evidence>
<dbReference type="PANTHER" id="PTHR45666:SF15">
    <property type="entry name" value="TYPE I INOSITOL POLYPHOSPHATE 5-PHOSPHATASE 8"/>
    <property type="match status" value="1"/>
</dbReference>
<dbReference type="SUPFAM" id="SSF56219">
    <property type="entry name" value="DNase I-like"/>
    <property type="match status" value="1"/>
</dbReference>
<feature type="domain" description="Inositol polyphosphate-related phosphatase" evidence="5">
    <location>
        <begin position="50"/>
        <end position="441"/>
    </location>
</feature>
<reference evidence="6 7" key="1">
    <citation type="journal article" date="2019" name="Plant Biotechnol. J.">
        <title>The red bayberry genome and genetic basis of sex determination.</title>
        <authorList>
            <person name="Jia H.M."/>
            <person name="Jia H.J."/>
            <person name="Cai Q.L."/>
            <person name="Wang Y."/>
            <person name="Zhao H.B."/>
            <person name="Yang W.F."/>
            <person name="Wang G.Y."/>
            <person name="Li Y.H."/>
            <person name="Zhan D.L."/>
            <person name="Shen Y.T."/>
            <person name="Niu Q.F."/>
            <person name="Chang L."/>
            <person name="Qiu J."/>
            <person name="Zhao L."/>
            <person name="Xie H.B."/>
            <person name="Fu W.Y."/>
            <person name="Jin J."/>
            <person name="Li X.W."/>
            <person name="Jiao Y."/>
            <person name="Zhou C.C."/>
            <person name="Tu T."/>
            <person name="Chai C.Y."/>
            <person name="Gao J.L."/>
            <person name="Fan L.J."/>
            <person name="van de Weg E."/>
            <person name="Wang J.Y."/>
            <person name="Gao Z.S."/>
        </authorList>
    </citation>
    <scope>NUCLEOTIDE SEQUENCE [LARGE SCALE GENOMIC DNA]</scope>
    <source>
        <tissue evidence="6">Leaves</tissue>
    </source>
</reference>
<dbReference type="GO" id="GO:0004439">
    <property type="term" value="F:phosphatidylinositol-4,5-bisphosphate 5-phosphatase activity"/>
    <property type="evidence" value="ECO:0007669"/>
    <property type="project" value="TreeGrafter"/>
</dbReference>
<proteinExistence type="inferred from homology"/>
<dbReference type="AlphaFoldDB" id="A0A6A1WK07"/>
<evidence type="ECO:0000256" key="3">
    <source>
        <dbReference type="SAM" id="MobiDB-lite"/>
    </source>
</evidence>
<dbReference type="GO" id="GO:0004445">
    <property type="term" value="F:inositol-polyphosphate 5-phosphatase activity"/>
    <property type="evidence" value="ECO:0007669"/>
    <property type="project" value="InterPro"/>
</dbReference>
<evidence type="ECO:0000313" key="6">
    <source>
        <dbReference type="EMBL" id="KAB1224028.1"/>
    </source>
</evidence>
<comment type="caution">
    <text evidence="6">The sequence shown here is derived from an EMBL/GenBank/DDBJ whole genome shotgun (WGS) entry which is preliminary data.</text>
</comment>
<organism evidence="6 7">
    <name type="scientific">Morella rubra</name>
    <name type="common">Chinese bayberry</name>
    <dbReference type="NCBI Taxonomy" id="262757"/>
    <lineage>
        <taxon>Eukaryota</taxon>
        <taxon>Viridiplantae</taxon>
        <taxon>Streptophyta</taxon>
        <taxon>Embryophyta</taxon>
        <taxon>Tracheophyta</taxon>
        <taxon>Spermatophyta</taxon>
        <taxon>Magnoliopsida</taxon>
        <taxon>eudicotyledons</taxon>
        <taxon>Gunneridae</taxon>
        <taxon>Pentapetalae</taxon>
        <taxon>rosids</taxon>
        <taxon>fabids</taxon>
        <taxon>Fagales</taxon>
        <taxon>Myricaceae</taxon>
        <taxon>Morella</taxon>
    </lineage>
</organism>
<comment type="similarity">
    <text evidence="1">Belongs to the inositol polyphosphate 5-phosphatase family.</text>
</comment>
<dbReference type="GO" id="GO:0046856">
    <property type="term" value="P:phosphatidylinositol dephosphorylation"/>
    <property type="evidence" value="ECO:0007669"/>
    <property type="project" value="InterPro"/>
</dbReference>
<evidence type="ECO:0000256" key="4">
    <source>
        <dbReference type="SAM" id="Phobius"/>
    </source>
</evidence>
<keyword evidence="2" id="KW-0378">Hydrolase</keyword>
<keyword evidence="4" id="KW-1133">Transmembrane helix</keyword>
<gene>
    <name evidence="6" type="ORF">CJ030_MR2G004474</name>
</gene>
<evidence type="ECO:0000259" key="5">
    <source>
        <dbReference type="SMART" id="SM00128"/>
    </source>
</evidence>